<dbReference type="InterPro" id="IPR001563">
    <property type="entry name" value="Peptidase_S10"/>
</dbReference>
<comment type="similarity">
    <text evidence="1">Belongs to the peptidase S10 family.</text>
</comment>
<dbReference type="Proteomes" id="UP000317650">
    <property type="component" value="Chromosome 9"/>
</dbReference>
<evidence type="ECO:0000313" key="3">
    <source>
        <dbReference type="Proteomes" id="UP000317650"/>
    </source>
</evidence>
<sequence>MEGLKQFNSMDRKPLHCHGGEQITKGFLKSYQNLHFYWILGAGHFVPVDQPCISLQMIAAITHSPAVSS</sequence>
<proteinExistence type="inferred from homology"/>
<dbReference type="GO" id="GO:0006508">
    <property type="term" value="P:proteolysis"/>
    <property type="evidence" value="ECO:0007669"/>
    <property type="project" value="InterPro"/>
</dbReference>
<dbReference type="EMBL" id="PYDT01000010">
    <property type="protein sequence ID" value="THU47892.1"/>
    <property type="molecule type" value="Genomic_DNA"/>
</dbReference>
<dbReference type="InterPro" id="IPR029058">
    <property type="entry name" value="AB_hydrolase_fold"/>
</dbReference>
<comment type="caution">
    <text evidence="2">The sequence shown here is derived from an EMBL/GenBank/DDBJ whole genome shotgun (WGS) entry which is preliminary data.</text>
</comment>
<accession>A0A4S8IKA5</accession>
<dbReference type="Pfam" id="PF00450">
    <property type="entry name" value="Peptidase_S10"/>
    <property type="match status" value="1"/>
</dbReference>
<evidence type="ECO:0000313" key="2">
    <source>
        <dbReference type="EMBL" id="THU47892.1"/>
    </source>
</evidence>
<protein>
    <submittedName>
        <fullName evidence="2">Uncharacterized protein</fullName>
    </submittedName>
</protein>
<dbReference type="AlphaFoldDB" id="A0A4S8IKA5"/>
<keyword evidence="3" id="KW-1185">Reference proteome</keyword>
<dbReference type="GO" id="GO:0004185">
    <property type="term" value="F:serine-type carboxypeptidase activity"/>
    <property type="evidence" value="ECO:0007669"/>
    <property type="project" value="InterPro"/>
</dbReference>
<dbReference type="SUPFAM" id="SSF53474">
    <property type="entry name" value="alpha/beta-Hydrolases"/>
    <property type="match status" value="1"/>
</dbReference>
<dbReference type="STRING" id="52838.A0A4S8IKA5"/>
<gene>
    <name evidence="2" type="ORF">C4D60_Mb09t20450</name>
</gene>
<name>A0A4S8IKA5_MUSBA</name>
<dbReference type="Gene3D" id="3.40.50.12670">
    <property type="match status" value="1"/>
</dbReference>
<reference evidence="2 3" key="1">
    <citation type="journal article" date="2019" name="Nat. Plants">
        <title>Genome sequencing of Musa balbisiana reveals subgenome evolution and function divergence in polyploid bananas.</title>
        <authorList>
            <person name="Yao X."/>
        </authorList>
    </citation>
    <scope>NUCLEOTIDE SEQUENCE [LARGE SCALE GENOMIC DNA]</scope>
    <source>
        <strain evidence="3">cv. DH-PKW</strain>
        <tissue evidence="2">Leaves</tissue>
    </source>
</reference>
<organism evidence="2 3">
    <name type="scientific">Musa balbisiana</name>
    <name type="common">Banana</name>
    <dbReference type="NCBI Taxonomy" id="52838"/>
    <lineage>
        <taxon>Eukaryota</taxon>
        <taxon>Viridiplantae</taxon>
        <taxon>Streptophyta</taxon>
        <taxon>Embryophyta</taxon>
        <taxon>Tracheophyta</taxon>
        <taxon>Spermatophyta</taxon>
        <taxon>Magnoliopsida</taxon>
        <taxon>Liliopsida</taxon>
        <taxon>Zingiberales</taxon>
        <taxon>Musaceae</taxon>
        <taxon>Musa</taxon>
    </lineage>
</organism>
<evidence type="ECO:0000256" key="1">
    <source>
        <dbReference type="ARBA" id="ARBA00009431"/>
    </source>
</evidence>